<dbReference type="PROSITE" id="PS50940">
    <property type="entry name" value="CHIT_BIND_II"/>
    <property type="match status" value="2"/>
</dbReference>
<feature type="domain" description="Chitin-binding type-2" evidence="2">
    <location>
        <begin position="19"/>
        <end position="75"/>
    </location>
</feature>
<dbReference type="EMBL" id="CAHIKZ030001513">
    <property type="protein sequence ID" value="CAE1266532.1"/>
    <property type="molecule type" value="Genomic_DNA"/>
</dbReference>
<sequence>MQRILTLFLVICSVGLSRSVVCKGKPDGIYEVSCLSLGKCINGKLNRILCPIGEVIDTDVHQCKPMAKVKPPCGKAIDCSQLKDGRHPDYDQNCRSYYTCLAGRFLGHNFCPSSLIFNDELKLLSRASESCISHNLCDDSNVFSLHEKPKKLVAMRYPVDRLSVSRVVLSNNLAASGSKSYFLSL</sequence>
<accession>A0A812CK74</accession>
<dbReference type="Proteomes" id="UP000597762">
    <property type="component" value="Unassembled WGS sequence"/>
</dbReference>
<dbReference type="OrthoDB" id="6020543at2759"/>
<reference evidence="3" key="1">
    <citation type="submission" date="2021-01" db="EMBL/GenBank/DDBJ databases">
        <authorList>
            <person name="Li R."/>
            <person name="Bekaert M."/>
        </authorList>
    </citation>
    <scope>NUCLEOTIDE SEQUENCE</scope>
    <source>
        <strain evidence="3">Farmed</strain>
    </source>
</reference>
<feature type="signal peptide" evidence="1">
    <location>
        <begin position="1"/>
        <end position="19"/>
    </location>
</feature>
<comment type="caution">
    <text evidence="3">The sequence shown here is derived from an EMBL/GenBank/DDBJ whole genome shotgun (WGS) entry which is preliminary data.</text>
</comment>
<evidence type="ECO:0000259" key="2">
    <source>
        <dbReference type="PROSITE" id="PS50940"/>
    </source>
</evidence>
<dbReference type="SUPFAM" id="SSF57625">
    <property type="entry name" value="Invertebrate chitin-binding proteins"/>
    <property type="match status" value="1"/>
</dbReference>
<gene>
    <name evidence="3" type="ORF">SPHA_35265</name>
</gene>
<keyword evidence="1" id="KW-0732">Signal</keyword>
<dbReference type="GO" id="GO:0008061">
    <property type="term" value="F:chitin binding"/>
    <property type="evidence" value="ECO:0007669"/>
    <property type="project" value="InterPro"/>
</dbReference>
<dbReference type="GO" id="GO:0005576">
    <property type="term" value="C:extracellular region"/>
    <property type="evidence" value="ECO:0007669"/>
    <property type="project" value="InterPro"/>
</dbReference>
<evidence type="ECO:0000256" key="1">
    <source>
        <dbReference type="SAM" id="SignalP"/>
    </source>
</evidence>
<dbReference type="InterPro" id="IPR002557">
    <property type="entry name" value="Chitin-bd_dom"/>
</dbReference>
<dbReference type="Gene3D" id="2.170.140.10">
    <property type="entry name" value="Chitin binding domain"/>
    <property type="match status" value="1"/>
</dbReference>
<dbReference type="Pfam" id="PF01607">
    <property type="entry name" value="CBM_14"/>
    <property type="match status" value="1"/>
</dbReference>
<dbReference type="AlphaFoldDB" id="A0A812CK74"/>
<organism evidence="3 4">
    <name type="scientific">Acanthosepion pharaonis</name>
    <name type="common">Pharaoh cuttlefish</name>
    <name type="synonym">Sepia pharaonis</name>
    <dbReference type="NCBI Taxonomy" id="158019"/>
    <lineage>
        <taxon>Eukaryota</taxon>
        <taxon>Metazoa</taxon>
        <taxon>Spiralia</taxon>
        <taxon>Lophotrochozoa</taxon>
        <taxon>Mollusca</taxon>
        <taxon>Cephalopoda</taxon>
        <taxon>Coleoidea</taxon>
        <taxon>Decapodiformes</taxon>
        <taxon>Sepiida</taxon>
        <taxon>Sepiina</taxon>
        <taxon>Sepiidae</taxon>
        <taxon>Acanthosepion</taxon>
    </lineage>
</organism>
<evidence type="ECO:0000313" key="4">
    <source>
        <dbReference type="Proteomes" id="UP000597762"/>
    </source>
</evidence>
<protein>
    <recommendedName>
        <fullName evidence="2">Chitin-binding type-2 domain-containing protein</fullName>
    </recommendedName>
</protein>
<feature type="chain" id="PRO_5032451028" description="Chitin-binding type-2 domain-containing protein" evidence="1">
    <location>
        <begin position="20"/>
        <end position="185"/>
    </location>
</feature>
<proteinExistence type="predicted"/>
<dbReference type="InterPro" id="IPR036508">
    <property type="entry name" value="Chitin-bd_dom_sf"/>
</dbReference>
<keyword evidence="4" id="KW-1185">Reference proteome</keyword>
<feature type="domain" description="Chitin-binding type-2" evidence="2">
    <location>
        <begin position="76"/>
        <end position="139"/>
    </location>
</feature>
<dbReference type="SMART" id="SM00494">
    <property type="entry name" value="ChtBD2"/>
    <property type="match status" value="2"/>
</dbReference>
<evidence type="ECO:0000313" key="3">
    <source>
        <dbReference type="EMBL" id="CAE1266532.1"/>
    </source>
</evidence>
<name>A0A812CK74_ACAPH</name>